<comment type="similarity">
    <text evidence="2 5">Belongs to the NRAP family.</text>
</comment>
<feature type="domain" description="Nrap protein" evidence="12">
    <location>
        <begin position="951"/>
        <end position="1082"/>
    </location>
</feature>
<dbReference type="EMBL" id="JABFUD020000001">
    <property type="protein sequence ID" value="KAI5084140.1"/>
    <property type="molecule type" value="Genomic_DNA"/>
</dbReference>
<dbReference type="InterPro" id="IPR035368">
    <property type="entry name" value="Nrap_D3"/>
</dbReference>
<comment type="subcellular location">
    <subcellularLocation>
        <location evidence="1 5">Nucleus</location>
        <location evidence="1 5">Nucleolus</location>
    </subcellularLocation>
</comment>
<keyword evidence="4 5" id="KW-0539">Nucleus</keyword>
<dbReference type="Pfam" id="PF17404">
    <property type="entry name" value="Nrap_D3"/>
    <property type="match status" value="1"/>
</dbReference>
<dbReference type="PANTHER" id="PTHR17972:SF0">
    <property type="entry name" value="NUCLEOLAR PROTEIN 6"/>
    <property type="match status" value="1"/>
</dbReference>
<evidence type="ECO:0000259" key="9">
    <source>
        <dbReference type="Pfam" id="PF17404"/>
    </source>
</evidence>
<evidence type="ECO:0000259" key="12">
    <source>
        <dbReference type="Pfam" id="PF17407"/>
    </source>
</evidence>
<dbReference type="Pfam" id="PF03813">
    <property type="entry name" value="Nrap"/>
    <property type="match status" value="1"/>
</dbReference>
<proteinExistence type="inferred from homology"/>
<protein>
    <recommendedName>
        <fullName evidence="15">Nucleolar protein 6</fullName>
    </recommendedName>
</protein>
<dbReference type="OrthoDB" id="10251401at2759"/>
<dbReference type="Gene3D" id="1.10.1410.10">
    <property type="match status" value="1"/>
</dbReference>
<organism evidence="13 14">
    <name type="scientific">Adiantum capillus-veneris</name>
    <name type="common">Maidenhair fern</name>
    <dbReference type="NCBI Taxonomy" id="13818"/>
    <lineage>
        <taxon>Eukaryota</taxon>
        <taxon>Viridiplantae</taxon>
        <taxon>Streptophyta</taxon>
        <taxon>Embryophyta</taxon>
        <taxon>Tracheophyta</taxon>
        <taxon>Polypodiopsida</taxon>
        <taxon>Polypodiidae</taxon>
        <taxon>Polypodiales</taxon>
        <taxon>Pteridineae</taxon>
        <taxon>Pteridaceae</taxon>
        <taxon>Vittarioideae</taxon>
        <taxon>Adiantum</taxon>
    </lineage>
</organism>
<evidence type="ECO:0000256" key="1">
    <source>
        <dbReference type="ARBA" id="ARBA00004604"/>
    </source>
</evidence>
<dbReference type="Pfam" id="PF17407">
    <property type="entry name" value="Nrap_D6"/>
    <property type="match status" value="1"/>
</dbReference>
<name>A0A9D4VDQ1_ADICA</name>
<dbReference type="PANTHER" id="PTHR17972">
    <property type="entry name" value="NUCLEOLAR RNA-ASSOCIATED PROTEIN"/>
    <property type="match status" value="1"/>
</dbReference>
<feature type="domain" description="Nrap protein" evidence="9">
    <location>
        <begin position="418"/>
        <end position="570"/>
    </location>
</feature>
<dbReference type="InterPro" id="IPR035370">
    <property type="entry name" value="Nrap_D5"/>
</dbReference>
<comment type="caution">
    <text evidence="13">The sequence shown here is derived from an EMBL/GenBank/DDBJ whole genome shotgun (WGS) entry which is preliminary data.</text>
</comment>
<dbReference type="Pfam" id="PF17406">
    <property type="entry name" value="Nrap_D5"/>
    <property type="match status" value="1"/>
</dbReference>
<dbReference type="GO" id="GO:0032040">
    <property type="term" value="C:small-subunit processome"/>
    <property type="evidence" value="ECO:0007669"/>
    <property type="project" value="TreeGrafter"/>
</dbReference>
<evidence type="ECO:0000256" key="4">
    <source>
        <dbReference type="ARBA" id="ARBA00023242"/>
    </source>
</evidence>
<sequence>MGDTRARDTSNSSTPCSTAERFKGFKNSSSRLPAMDYNSEKPSLAELKVAELLKEVRVEYPLHETVQGLLSALSSCFQQIPEHQVTSSLIPSFVEDLGVPAHKAKFTFKSPMHIEIFGSYAIQTMAKPIQTMDLAVEIPKSCFHEKDFLNHRYHAKRALYLAVLQTHLKKCTFVKGTKWKTLHQDARKPLLLVQLGNELKVDFKFDVCLVPVIGQDVFNISKLVPSRNNIKLSESEVGSGASPHYNTSILEDVDIQAHCLYLRDALARNDNSRDAVLLLKVWLQQRGFSNMSDSMNGFLISMFLAHLIYTGDRKITGNMNALQIFRVCIESLATGLLEKPMVLSKESSGRVKEELTGHFEYFDAIMMSNFESCNIASRLSKNAMTEIKDAACATIAVMKSTRDFGFDEIFMTAVDFSVKFDYHFRICMQDQPWKPPSFADEDKCRDVEKQVLRILSQGLCDRARLLRVYGRAPPLNWDLKKGMDIIRKLPIFVGVIISNIEAANRMVDVGPSADKVEEAGKFRSFWGEKSELRRFKDGKINETAVWECESIHRHLIIPKIVQHVLLRHLSLSIPFIHVSGGQLDHVLMEGDRDSSTSTPKLLLAFDVLSKRLRSLEDLPLKISSVQTLHPAFRHAAIFPPKVHTLADERLREGLLQNWVSSCIDPLEVMVQLEGSGRWPTNREAIEKTKLAFCLKIADSLCRAHGIKCVAAEESVDLLMHGFCFRLRLHYDRDPTLVHPTTENIPVAKALASLPDKASSRLLLDKDLSLRSLHSSMLGGLQGRYPAYGPTVRLAKRWIGSHLFSDVLREEAVELLVAFLFVKPAPYSPPSSRITGFLRFLLLLRNYDWAFSPLVVDINGDFTGKEYTFIMDEFGQTRKQELREDAALQRAVMFIAAPYDLKSQTWTASSPNKLLLKRVVAYAKTSSELLDKLIKGETPERWPSLFCTPLNLFDIILKVQPRKLAHPHRVLFPAEVKAAVKVSIKAPEDAFQPWLPASALRKGVDVEKQLLLGFDPTLCFIEDIKGKFGDLFNYWYDHIGSRAICLSWKSSSEEAMKKRKRAEDCEDIMIELGRLGAGFIESIHVVDHR</sequence>
<feature type="domain" description="Nrap protein" evidence="11">
    <location>
        <begin position="784"/>
        <end position="934"/>
    </location>
</feature>
<dbReference type="InterPro" id="IPR005554">
    <property type="entry name" value="NOL6/Upt22"/>
</dbReference>
<dbReference type="GO" id="GO:0003723">
    <property type="term" value="F:RNA binding"/>
    <property type="evidence" value="ECO:0007669"/>
    <property type="project" value="UniProtKB-KW"/>
</dbReference>
<dbReference type="GO" id="GO:0032545">
    <property type="term" value="C:CURI complex"/>
    <property type="evidence" value="ECO:0007669"/>
    <property type="project" value="TreeGrafter"/>
</dbReference>
<keyword evidence="3 5" id="KW-0694">RNA-binding</keyword>
<evidence type="ECO:0000259" key="7">
    <source>
        <dbReference type="Pfam" id="PF03813"/>
    </source>
</evidence>
<evidence type="ECO:0000259" key="8">
    <source>
        <dbReference type="Pfam" id="PF17403"/>
    </source>
</evidence>
<accession>A0A9D4VDQ1</accession>
<dbReference type="GO" id="GO:0006364">
    <property type="term" value="P:rRNA processing"/>
    <property type="evidence" value="ECO:0007669"/>
    <property type="project" value="TreeGrafter"/>
</dbReference>
<dbReference type="InterPro" id="IPR035082">
    <property type="entry name" value="Nrap_D1"/>
</dbReference>
<evidence type="ECO:0000256" key="2">
    <source>
        <dbReference type="ARBA" id="ARBA00006674"/>
    </source>
</evidence>
<feature type="domain" description="Nrap protein" evidence="8">
    <location>
        <begin position="273"/>
        <end position="412"/>
    </location>
</feature>
<evidence type="ECO:0000313" key="13">
    <source>
        <dbReference type="EMBL" id="KAI5084140.1"/>
    </source>
</evidence>
<keyword evidence="14" id="KW-1185">Reference proteome</keyword>
<evidence type="ECO:0000256" key="3">
    <source>
        <dbReference type="ARBA" id="ARBA00022884"/>
    </source>
</evidence>
<gene>
    <name evidence="13" type="ORF">GOP47_0000309</name>
</gene>
<evidence type="ECO:0000256" key="5">
    <source>
        <dbReference type="RuleBase" id="RU364032"/>
    </source>
</evidence>
<dbReference type="GO" id="GO:0034456">
    <property type="term" value="C:UTP-C complex"/>
    <property type="evidence" value="ECO:0007669"/>
    <property type="project" value="TreeGrafter"/>
</dbReference>
<dbReference type="AlphaFoldDB" id="A0A9D4VDQ1"/>
<feature type="region of interest" description="Disordered" evidence="6">
    <location>
        <begin position="1"/>
        <end position="21"/>
    </location>
</feature>
<evidence type="ECO:0000259" key="10">
    <source>
        <dbReference type="Pfam" id="PF17405"/>
    </source>
</evidence>
<reference evidence="13" key="1">
    <citation type="submission" date="2021-01" db="EMBL/GenBank/DDBJ databases">
        <title>Adiantum capillus-veneris genome.</title>
        <authorList>
            <person name="Fang Y."/>
            <person name="Liao Q."/>
        </authorList>
    </citation>
    <scope>NUCLEOTIDE SEQUENCE</scope>
    <source>
        <strain evidence="13">H3</strain>
        <tissue evidence="13">Leaf</tissue>
    </source>
</reference>
<dbReference type="Pfam" id="PF17403">
    <property type="entry name" value="Nrap_D2"/>
    <property type="match status" value="1"/>
</dbReference>
<evidence type="ECO:0000313" key="14">
    <source>
        <dbReference type="Proteomes" id="UP000886520"/>
    </source>
</evidence>
<evidence type="ECO:0000256" key="6">
    <source>
        <dbReference type="SAM" id="MobiDB-lite"/>
    </source>
</evidence>
<dbReference type="InterPro" id="IPR035369">
    <property type="entry name" value="Nrap_D4"/>
</dbReference>
<evidence type="ECO:0000259" key="11">
    <source>
        <dbReference type="Pfam" id="PF17406"/>
    </source>
</evidence>
<dbReference type="GO" id="GO:0006409">
    <property type="term" value="P:tRNA export from nucleus"/>
    <property type="evidence" value="ECO:0007669"/>
    <property type="project" value="TreeGrafter"/>
</dbReference>
<dbReference type="Pfam" id="PF17405">
    <property type="entry name" value="Nrap_D4"/>
    <property type="match status" value="1"/>
</dbReference>
<feature type="domain" description="Nrap protein" evidence="10">
    <location>
        <begin position="587"/>
        <end position="781"/>
    </location>
</feature>
<dbReference type="Proteomes" id="UP000886520">
    <property type="component" value="Chromosome 1"/>
</dbReference>
<evidence type="ECO:0008006" key="15">
    <source>
        <dbReference type="Google" id="ProtNLM"/>
    </source>
</evidence>
<feature type="domain" description="Nrap protein" evidence="7">
    <location>
        <begin position="133"/>
        <end position="265"/>
    </location>
</feature>
<dbReference type="InterPro" id="IPR035371">
    <property type="entry name" value="Nrap_D6"/>
</dbReference>
<dbReference type="InterPro" id="IPR035367">
    <property type="entry name" value="Nrap_D2"/>
</dbReference>